<dbReference type="InterPro" id="IPR032834">
    <property type="entry name" value="NatK-like_C"/>
</dbReference>
<evidence type="ECO:0000313" key="3">
    <source>
        <dbReference type="Proteomes" id="UP000257607"/>
    </source>
</evidence>
<dbReference type="SUPFAM" id="SSF55874">
    <property type="entry name" value="ATPase domain of HSP90 chaperone/DNA topoisomerase II/histidine kinase"/>
    <property type="match status" value="1"/>
</dbReference>
<organism evidence="2 3">
    <name type="scientific">Latilactobacillus curvatus</name>
    <name type="common">Lactobacillus curvatus</name>
    <dbReference type="NCBI Taxonomy" id="28038"/>
    <lineage>
        <taxon>Bacteria</taxon>
        <taxon>Bacillati</taxon>
        <taxon>Bacillota</taxon>
        <taxon>Bacilli</taxon>
        <taxon>Lactobacillales</taxon>
        <taxon>Lactobacillaceae</taxon>
        <taxon>Latilactobacillus</taxon>
    </lineage>
</organism>
<dbReference type="InterPro" id="IPR036890">
    <property type="entry name" value="HATPase_C_sf"/>
</dbReference>
<evidence type="ECO:0000313" key="2">
    <source>
        <dbReference type="EMBL" id="AXN35747.1"/>
    </source>
</evidence>
<accession>A0A385ADN1</accession>
<dbReference type="EMBL" id="CP031003">
    <property type="protein sequence ID" value="AXN35747.1"/>
    <property type="molecule type" value="Genomic_DNA"/>
</dbReference>
<dbReference type="PANTHER" id="PTHR40448">
    <property type="entry name" value="TWO-COMPONENT SENSOR HISTIDINE KINASE"/>
    <property type="match status" value="1"/>
</dbReference>
<dbReference type="Gene3D" id="3.30.565.10">
    <property type="entry name" value="Histidine kinase-like ATPase, C-terminal domain"/>
    <property type="match status" value="1"/>
</dbReference>
<protein>
    <submittedName>
        <fullName evidence="2">GHKL domain-containing protein</fullName>
    </submittedName>
</protein>
<dbReference type="AlphaFoldDB" id="A0A385ADN1"/>
<name>A0A385ADN1_LATCU</name>
<proteinExistence type="predicted"/>
<evidence type="ECO:0000259" key="1">
    <source>
        <dbReference type="Pfam" id="PF14501"/>
    </source>
</evidence>
<dbReference type="Proteomes" id="UP000257607">
    <property type="component" value="Chromosome"/>
</dbReference>
<dbReference type="PANTHER" id="PTHR40448:SF1">
    <property type="entry name" value="TWO-COMPONENT SENSOR HISTIDINE KINASE"/>
    <property type="match status" value="1"/>
</dbReference>
<feature type="domain" description="Sensor histidine kinase NatK-like C-terminal" evidence="1">
    <location>
        <begin position="352"/>
        <end position="449"/>
    </location>
</feature>
<gene>
    <name evidence="2" type="ORF">DT351_04960</name>
</gene>
<sequence length="458" mass="51733">MAMKMPLAMQIVINLSTFSSFLLLVLFLTGKLKRTNRFQLLLSVGVGIAFIQGMDLLIGNFLEELWLILATVGLYGWLNGFKNLRKLKTSYALIIATIFSYIIVMLSSVLTTVGLIGYTHLKGLDNLMSSQFNWQMVCLIMLSQLLIAAGLGLIVQRLDQLIKASIASYGMCVAGTILAGLALFVVAVMVLFDSFKHANLPVEYLYLVLGLVLLLLVLVIVGMLLYTKAVIRQNRINVEQESQRNLTLYVEQLERNYREIRKFRHDIANALLALETIINEQGSPVLMQDFHDLLTHYNFDTIQDQAIGRFQEINNAYIKGIIFSKYIEAHNNRIPFNLEVQPDLFKQQQQYFDELRILGIFLDNAIDAVNDIKDGSISVSLFEQKGKMVYCVKNTINTPVEFGQLYQAGYSTKGINRGLGLTTAKEITDMRSDFSLMLKQDGDYFVAMLVVEQEETHG</sequence>
<reference evidence="2 3" key="1">
    <citation type="submission" date="2018-07" db="EMBL/GenBank/DDBJ databases">
        <title>Lactobacillus curvatus genome sequence.</title>
        <authorList>
            <person name="Prechtl R."/>
        </authorList>
    </citation>
    <scope>NUCLEOTIDE SEQUENCE [LARGE SCALE GENOMIC DNA]</scope>
    <source>
        <strain evidence="2 3">TMW 1.1928</strain>
    </source>
</reference>
<dbReference type="Pfam" id="PF14501">
    <property type="entry name" value="HATPase_c_5"/>
    <property type="match status" value="1"/>
</dbReference>
<dbReference type="GO" id="GO:0042802">
    <property type="term" value="F:identical protein binding"/>
    <property type="evidence" value="ECO:0007669"/>
    <property type="project" value="TreeGrafter"/>
</dbReference>
<dbReference type="RefSeq" id="WP_004271272.1">
    <property type="nucleotide sequence ID" value="NZ_CABIVZ010000049.1"/>
</dbReference>